<dbReference type="Pfam" id="PF00561">
    <property type="entry name" value="Abhydrolase_1"/>
    <property type="match status" value="1"/>
</dbReference>
<evidence type="ECO:0000313" key="4">
    <source>
        <dbReference type="Proteomes" id="UP000066624"/>
    </source>
</evidence>
<organism evidence="3 4">
    <name type="scientific">Wenzhouxiangella marina</name>
    <dbReference type="NCBI Taxonomy" id="1579979"/>
    <lineage>
        <taxon>Bacteria</taxon>
        <taxon>Pseudomonadati</taxon>
        <taxon>Pseudomonadota</taxon>
        <taxon>Gammaproteobacteria</taxon>
        <taxon>Chromatiales</taxon>
        <taxon>Wenzhouxiangellaceae</taxon>
        <taxon>Wenzhouxiangella</taxon>
    </lineage>
</organism>
<keyword evidence="2" id="KW-0378">Hydrolase</keyword>
<dbReference type="RefSeq" id="WP_049724146.1">
    <property type="nucleotide sequence ID" value="NZ_CP012154.1"/>
</dbReference>
<proteinExistence type="inferred from homology"/>
<evidence type="ECO:0000313" key="3">
    <source>
        <dbReference type="EMBL" id="AKS40428.1"/>
    </source>
</evidence>
<dbReference type="InterPro" id="IPR000073">
    <property type="entry name" value="AB_hydrolase_1"/>
</dbReference>
<sequence length="715" mass="78336">MRHTFFFMTAFLLALSAHAQDPESTMPEVVDEAVAELADQAEALSAEETPVDEALAEASVDVEMEWLRHPEPDTVVCPFRGRIDYEPGEIECGLIQVPENREVPGSRTIELHYVRIAATGKDHEDNEVETRDDPVIYLTGGPGVTVESYVRRLKDHRLVSRRDLYILEQRGIGNSGDFCPFFDGRNRAGMSSSDQAEAERAGYDQAEACIRSAIERGVDVTGYHTFENARDVKALRLALGLEDWNVWGISYGSVLGQAYMKVDEEGIRAAVIDAIVPLDLGELMRLPHWHTANLDRLFEACDSQPDCARVYDGLRERYMAAIQTLNENPVTVEVEASELYPEGEITIFANVLAGLPFSLMYEQKNHPALMAIVDGLTRVVESDDRTFWKGLAEAMSDGGGGMGIGISMGMATAVRCQDGYVDTAARFAAEDHELHPILAQAFGDQAVTEEGPARCREAGLPRRDPAESAPVQTDLPVIVANGRWDPITPVALAEYIMPGFENGQLVVFPHAGHGPTRSIKCAGDWLNAYYDDPSAPLDRECVDEGEEAAEFIAPYFRTSLATDALALMGENEDRLKAHGAWFGLSAGISLLAAFILPLAWIGRRFNGHYLDPAGGSRLLVFLATGLAASWMIGLGLAAYATSEVNEAMLIFGMVPWAMYFAWLGPLSVLFAVFALAQTWRRRTDIGLASRIGLLLSSLAVISLGLAGQLWSLWPF</sequence>
<dbReference type="InterPro" id="IPR029058">
    <property type="entry name" value="AB_hydrolase_fold"/>
</dbReference>
<evidence type="ECO:0000256" key="2">
    <source>
        <dbReference type="ARBA" id="ARBA00022801"/>
    </source>
</evidence>
<comment type="similarity">
    <text evidence="1">Belongs to the peptidase S33 family.</text>
</comment>
<dbReference type="PANTHER" id="PTHR43248:SF25">
    <property type="entry name" value="AB HYDROLASE-1 DOMAIN-CONTAINING PROTEIN-RELATED"/>
    <property type="match status" value="1"/>
</dbReference>
<dbReference type="STRING" id="1579979.WM2015_37"/>
<protein>
    <submittedName>
        <fullName evidence="3">Uncharacterized protein</fullName>
    </submittedName>
</protein>
<dbReference type="GO" id="GO:0016787">
    <property type="term" value="F:hydrolase activity"/>
    <property type="evidence" value="ECO:0007669"/>
    <property type="project" value="UniProtKB-KW"/>
</dbReference>
<dbReference type="Proteomes" id="UP000066624">
    <property type="component" value="Chromosome"/>
</dbReference>
<dbReference type="EMBL" id="CP012154">
    <property type="protein sequence ID" value="AKS40428.1"/>
    <property type="molecule type" value="Genomic_DNA"/>
</dbReference>
<gene>
    <name evidence="3" type="ORF">WM2015_37</name>
</gene>
<dbReference type="PANTHER" id="PTHR43248">
    <property type="entry name" value="2-SUCCINYL-6-HYDROXY-2,4-CYCLOHEXADIENE-1-CARBOXYLATE SYNTHASE"/>
    <property type="match status" value="1"/>
</dbReference>
<dbReference type="SUPFAM" id="SSF53474">
    <property type="entry name" value="alpha/beta-Hydrolases"/>
    <property type="match status" value="1"/>
</dbReference>
<keyword evidence="4" id="KW-1185">Reference proteome</keyword>
<evidence type="ECO:0000256" key="1">
    <source>
        <dbReference type="ARBA" id="ARBA00010088"/>
    </source>
</evidence>
<dbReference type="Gene3D" id="3.40.50.1820">
    <property type="entry name" value="alpha/beta hydrolase"/>
    <property type="match status" value="1"/>
</dbReference>
<dbReference type="Pfam" id="PF08386">
    <property type="entry name" value="Abhydrolase_4"/>
    <property type="match status" value="1"/>
</dbReference>
<dbReference type="AlphaFoldDB" id="A0A0K0XRV8"/>
<accession>A0A0K0XRV8</accession>
<dbReference type="InterPro" id="IPR013595">
    <property type="entry name" value="Pept_S33_TAP-like_C"/>
</dbReference>
<dbReference type="InterPro" id="IPR051601">
    <property type="entry name" value="Serine_prot/Carboxylest_S33"/>
</dbReference>
<dbReference type="KEGG" id="wma:WM2015_37"/>
<reference evidence="4" key="1">
    <citation type="submission" date="2015-07" db="EMBL/GenBank/DDBJ databases">
        <authorList>
            <person name="Kim K.M."/>
        </authorList>
    </citation>
    <scope>NUCLEOTIDE SEQUENCE [LARGE SCALE GENOMIC DNA]</scope>
    <source>
        <strain evidence="4">KCTC 42284</strain>
    </source>
</reference>
<name>A0A0K0XRV8_9GAMM</name>